<evidence type="ECO:0000256" key="5">
    <source>
        <dbReference type="ARBA" id="ARBA00022840"/>
    </source>
</evidence>
<evidence type="ECO:0000259" key="9">
    <source>
        <dbReference type="Pfam" id="PF16177"/>
    </source>
</evidence>
<dbReference type="InterPro" id="IPR042099">
    <property type="entry name" value="ANL_N_sf"/>
</dbReference>
<dbReference type="GO" id="GO:0019427">
    <property type="term" value="P:acetyl-CoA biosynthetic process from acetate"/>
    <property type="evidence" value="ECO:0007669"/>
    <property type="project" value="UniProtKB-UniRule"/>
</dbReference>
<dbReference type="FunFam" id="3.40.50.12780:FF:000001">
    <property type="entry name" value="Acetyl-coenzyme A synthetase"/>
    <property type="match status" value="1"/>
</dbReference>
<dbReference type="InterPro" id="IPR025110">
    <property type="entry name" value="AMP-bd_C"/>
</dbReference>
<evidence type="ECO:0000313" key="10">
    <source>
        <dbReference type="EMBL" id="SMO67614.1"/>
    </source>
</evidence>
<evidence type="ECO:0000256" key="1">
    <source>
        <dbReference type="ARBA" id="ARBA00006432"/>
    </source>
</evidence>
<protein>
    <recommendedName>
        <fullName evidence="2 6">Acetate--CoA ligase</fullName>
        <ecNumber evidence="2 6">6.2.1.1</ecNumber>
    </recommendedName>
</protein>
<dbReference type="Proteomes" id="UP000319712">
    <property type="component" value="Unassembled WGS sequence"/>
</dbReference>
<dbReference type="EMBL" id="FXTD01000006">
    <property type="protein sequence ID" value="SMO67614.1"/>
    <property type="molecule type" value="Genomic_DNA"/>
</dbReference>
<dbReference type="GO" id="GO:0043427">
    <property type="term" value="P:carbon fixation by 3-hydroxypropionate cycle"/>
    <property type="evidence" value="ECO:0007669"/>
    <property type="project" value="UniProtKB-ARBA"/>
</dbReference>
<dbReference type="NCBIfam" id="TIGR02188">
    <property type="entry name" value="Ac_CoA_lig_AcsA"/>
    <property type="match status" value="1"/>
</dbReference>
<proteinExistence type="inferred from homology"/>
<dbReference type="InterPro" id="IPR011904">
    <property type="entry name" value="Ac_CoA_lig"/>
</dbReference>
<dbReference type="Gene3D" id="3.40.50.12780">
    <property type="entry name" value="N-terminal domain of ligase-like"/>
    <property type="match status" value="1"/>
</dbReference>
<evidence type="ECO:0000256" key="3">
    <source>
        <dbReference type="ARBA" id="ARBA00022598"/>
    </source>
</evidence>
<dbReference type="InterPro" id="IPR020845">
    <property type="entry name" value="AMP-binding_CS"/>
</dbReference>
<dbReference type="GO" id="GO:0005524">
    <property type="term" value="F:ATP binding"/>
    <property type="evidence" value="ECO:0007669"/>
    <property type="project" value="UniProtKB-KW"/>
</dbReference>
<dbReference type="InterPro" id="IPR045851">
    <property type="entry name" value="AMP-bd_C_sf"/>
</dbReference>
<gene>
    <name evidence="10" type="ORF">SAMN06264867_10687</name>
</gene>
<dbReference type="Pfam" id="PF16177">
    <property type="entry name" value="ACAS_N"/>
    <property type="match status" value="1"/>
</dbReference>
<dbReference type="GO" id="GO:0043955">
    <property type="term" value="F:3-hydroxypropionyl-CoA synthetase activity"/>
    <property type="evidence" value="ECO:0007669"/>
    <property type="project" value="UniProtKB-ARBA"/>
</dbReference>
<dbReference type="Pfam" id="PF00501">
    <property type="entry name" value="AMP-binding"/>
    <property type="match status" value="1"/>
</dbReference>
<dbReference type="EC" id="6.2.1.1" evidence="2 6"/>
<organism evidence="10 11">
    <name type="scientific">Halorubrum cibi</name>
    <dbReference type="NCBI Taxonomy" id="413815"/>
    <lineage>
        <taxon>Archaea</taxon>
        <taxon>Methanobacteriati</taxon>
        <taxon>Methanobacteriota</taxon>
        <taxon>Stenosarchaea group</taxon>
        <taxon>Halobacteria</taxon>
        <taxon>Halobacteriales</taxon>
        <taxon>Haloferacaceae</taxon>
        <taxon>Halorubrum</taxon>
    </lineage>
</organism>
<feature type="domain" description="Acetyl-coenzyme A synthetase N-terminal" evidence="9">
    <location>
        <begin position="45"/>
        <end position="97"/>
    </location>
</feature>
<evidence type="ECO:0000259" key="8">
    <source>
        <dbReference type="Pfam" id="PF13193"/>
    </source>
</evidence>
<dbReference type="Pfam" id="PF13193">
    <property type="entry name" value="AMP-binding_C"/>
    <property type="match status" value="1"/>
</dbReference>
<dbReference type="InterPro" id="IPR000873">
    <property type="entry name" value="AMP-dep_synth/lig_dom"/>
</dbReference>
<sequence>MWGCSVYTIVPMTEDDGQLEARLQEQEVFEPSDSFVSGANVNDPDIYEEFEENWPECWEGAADLLDWETEYDRVLDDDDPPFYEWFTGGELNASANCLDRHLDERGDEAAIEWVGEPVDEEDRTYTYEELHREVNEFAAALREMGVEEDDVVTMYMPMIPELPVAMLACARIGAPHSVVFAGFSADALATRMNSADSEFLVTCDGYYRRGDPLDHLAKANEGLGDVEHDTETVVVDRLGPNGDDFGHDLTDDQYDYGDLVAEHAGAEVEPVTRDAEDMLFLMYTSGTTGKPKGVKHTTGGYLSWVSWTSQAVLDIKPEDTYFCSADIGWITGHSYIVYGPLALGTTTMMYEGTPDHPDRDRLWEIVEEYEATQLYTAPTAIRAFMKWGEEYPAAHDLSSLRLLGTVGEPINPRAWKWYYKHIGDEECPVVDTWWQTETGGMMITTLPGVKDMKPGSAGPPLPGLDVQILDTAGEEIEPGQAGYLTVQKPWPGMLRTLYKNDERFIEEYWAEYSDTDSDDPDDWVYFPEDGAKIDEDGYITVLGRVDDVINVSGHRLGTMEIESAIVGVEGVAEAAVVGGNHDIKGEAVYAYVITEDGYEGNDDLRERIVAGVEDAIGPIARPERIVFSPDLPKTRSGKIMRRLLENIADGEAIGNTSTLRNPEIVEEIQAKANDD</sequence>
<evidence type="ECO:0000259" key="7">
    <source>
        <dbReference type="Pfam" id="PF00501"/>
    </source>
</evidence>
<keyword evidence="5" id="KW-0067">ATP-binding</keyword>
<keyword evidence="3" id="KW-0436">Ligase</keyword>
<keyword evidence="4" id="KW-0547">Nucleotide-binding</keyword>
<dbReference type="SUPFAM" id="SSF56801">
    <property type="entry name" value="Acetyl-CoA synthetase-like"/>
    <property type="match status" value="1"/>
</dbReference>
<dbReference type="PROSITE" id="PS00455">
    <property type="entry name" value="AMP_BINDING"/>
    <property type="match status" value="1"/>
</dbReference>
<dbReference type="GO" id="GO:0016208">
    <property type="term" value="F:AMP binding"/>
    <property type="evidence" value="ECO:0007669"/>
    <property type="project" value="InterPro"/>
</dbReference>
<evidence type="ECO:0000313" key="11">
    <source>
        <dbReference type="Proteomes" id="UP000319712"/>
    </source>
</evidence>
<evidence type="ECO:0000256" key="2">
    <source>
        <dbReference type="ARBA" id="ARBA00013275"/>
    </source>
</evidence>
<dbReference type="NCBIfam" id="NF001208">
    <property type="entry name" value="PRK00174.1"/>
    <property type="match status" value="1"/>
</dbReference>
<dbReference type="AlphaFoldDB" id="A0A521D7E9"/>
<reference evidence="10 11" key="1">
    <citation type="submission" date="2017-05" db="EMBL/GenBank/DDBJ databases">
        <authorList>
            <person name="Varghese N."/>
            <person name="Submissions S."/>
        </authorList>
    </citation>
    <scope>NUCLEOTIDE SEQUENCE [LARGE SCALE GENOMIC DNA]</scope>
    <source>
        <strain evidence="10 11">DSM 19504</strain>
    </source>
</reference>
<dbReference type="GO" id="GO:0003987">
    <property type="term" value="F:acetate-CoA ligase activity"/>
    <property type="evidence" value="ECO:0007669"/>
    <property type="project" value="UniProtKB-UniRule"/>
</dbReference>
<comment type="similarity">
    <text evidence="1">Belongs to the ATP-dependent AMP-binding enzyme family.</text>
</comment>
<feature type="domain" description="AMP-dependent synthetase/ligase" evidence="7">
    <location>
        <begin position="99"/>
        <end position="490"/>
    </location>
</feature>
<dbReference type="Gene3D" id="3.30.300.30">
    <property type="match status" value="1"/>
</dbReference>
<dbReference type="PANTHER" id="PTHR24095:SF14">
    <property type="entry name" value="ACETYL-COENZYME A SYNTHETASE 1"/>
    <property type="match status" value="1"/>
</dbReference>
<feature type="domain" description="AMP-binding enzyme C-terminal" evidence="8">
    <location>
        <begin position="560"/>
        <end position="638"/>
    </location>
</feature>
<name>A0A521D7E9_9EURY</name>
<dbReference type="InterPro" id="IPR032387">
    <property type="entry name" value="ACAS_N"/>
</dbReference>
<accession>A0A521D7E9</accession>
<keyword evidence="11" id="KW-1185">Reference proteome</keyword>
<evidence type="ECO:0000256" key="4">
    <source>
        <dbReference type="ARBA" id="ARBA00022741"/>
    </source>
</evidence>
<dbReference type="PANTHER" id="PTHR24095">
    <property type="entry name" value="ACETYL-COENZYME A SYNTHETASE"/>
    <property type="match status" value="1"/>
</dbReference>
<evidence type="ECO:0000256" key="6">
    <source>
        <dbReference type="NCBIfam" id="TIGR02188"/>
    </source>
</evidence>